<organism evidence="7 8">
    <name type="scientific">Scleropages formosus</name>
    <name type="common">Asian bonytongue</name>
    <name type="synonym">Osteoglossum formosum</name>
    <dbReference type="NCBI Taxonomy" id="113540"/>
    <lineage>
        <taxon>Eukaryota</taxon>
        <taxon>Metazoa</taxon>
        <taxon>Chordata</taxon>
        <taxon>Craniata</taxon>
        <taxon>Vertebrata</taxon>
        <taxon>Euteleostomi</taxon>
        <taxon>Actinopterygii</taxon>
        <taxon>Neopterygii</taxon>
        <taxon>Teleostei</taxon>
        <taxon>Osteoglossocephala</taxon>
        <taxon>Osteoglossomorpha</taxon>
        <taxon>Osteoglossiformes</taxon>
        <taxon>Osteoglossidae</taxon>
        <taxon>Scleropages</taxon>
    </lineage>
</organism>
<dbReference type="SMART" id="SM00179">
    <property type="entry name" value="EGF_CA"/>
    <property type="match status" value="1"/>
</dbReference>
<keyword evidence="1 5" id="KW-0245">EGF-like domain</keyword>
<dbReference type="GO" id="GO:0005509">
    <property type="term" value="F:calcium ion binding"/>
    <property type="evidence" value="ECO:0007669"/>
    <property type="project" value="InterPro"/>
</dbReference>
<dbReference type="InterPro" id="IPR001881">
    <property type="entry name" value="EGF-like_Ca-bd_dom"/>
</dbReference>
<dbReference type="PROSITE" id="PS50026">
    <property type="entry name" value="EGF_3"/>
    <property type="match status" value="1"/>
</dbReference>
<dbReference type="Gene3D" id="2.10.25.10">
    <property type="entry name" value="Laminin"/>
    <property type="match status" value="1"/>
</dbReference>
<evidence type="ECO:0000256" key="5">
    <source>
        <dbReference type="PROSITE-ProRule" id="PRU00076"/>
    </source>
</evidence>
<dbReference type="SMART" id="SM00181">
    <property type="entry name" value="EGF"/>
    <property type="match status" value="1"/>
</dbReference>
<dbReference type="InterPro" id="IPR000742">
    <property type="entry name" value="EGF"/>
</dbReference>
<name>A0A0P7WVV6_SCLFO</name>
<comment type="caution">
    <text evidence="7">The sequence shown here is derived from an EMBL/GenBank/DDBJ whole genome shotgun (WGS) entry which is preliminary data.</text>
</comment>
<dbReference type="FunFam" id="2.10.25.10:FF:000038">
    <property type="entry name" value="Fibrillin 2"/>
    <property type="match status" value="1"/>
</dbReference>
<dbReference type="PROSITE" id="PS01187">
    <property type="entry name" value="EGF_CA"/>
    <property type="match status" value="1"/>
</dbReference>
<keyword evidence="3" id="KW-0677">Repeat</keyword>
<keyword evidence="4" id="KW-1015">Disulfide bond</keyword>
<feature type="domain" description="EGF-like" evidence="6">
    <location>
        <begin position="5"/>
        <end position="44"/>
    </location>
</feature>
<evidence type="ECO:0000256" key="3">
    <source>
        <dbReference type="ARBA" id="ARBA00022737"/>
    </source>
</evidence>
<evidence type="ECO:0000256" key="1">
    <source>
        <dbReference type="ARBA" id="ARBA00022536"/>
    </source>
</evidence>
<comment type="caution">
    <text evidence="5">Lacks conserved residue(s) required for the propagation of feature annotation.</text>
</comment>
<dbReference type="Pfam" id="PF07645">
    <property type="entry name" value="EGF_CA"/>
    <property type="match status" value="1"/>
</dbReference>
<evidence type="ECO:0000256" key="2">
    <source>
        <dbReference type="ARBA" id="ARBA00022729"/>
    </source>
</evidence>
<dbReference type="SUPFAM" id="SSF57196">
    <property type="entry name" value="EGF/Laminin"/>
    <property type="match status" value="1"/>
</dbReference>
<dbReference type="EMBL" id="JARO02006057">
    <property type="protein sequence ID" value="KPP65805.1"/>
    <property type="molecule type" value="Genomic_DNA"/>
</dbReference>
<dbReference type="GO" id="GO:0030855">
    <property type="term" value="P:epithelial cell differentiation"/>
    <property type="evidence" value="ECO:0007669"/>
    <property type="project" value="UniProtKB-ARBA"/>
</dbReference>
<accession>A0A0P7WVV6</accession>
<evidence type="ECO:0000259" key="6">
    <source>
        <dbReference type="PROSITE" id="PS50026"/>
    </source>
</evidence>
<dbReference type="InterPro" id="IPR049883">
    <property type="entry name" value="NOTCH1_EGF-like"/>
</dbReference>
<sequence length="62" mass="6932">MSSEDLDECEESPCPPGASCVNTLGSYNCHGCPEGMMGDGRKCTGELLYLWLCWHTRRHYTC</sequence>
<dbReference type="InterPro" id="IPR018097">
    <property type="entry name" value="EGF_Ca-bd_CS"/>
</dbReference>
<dbReference type="CDD" id="cd00054">
    <property type="entry name" value="EGF_CA"/>
    <property type="match status" value="1"/>
</dbReference>
<evidence type="ECO:0000313" key="8">
    <source>
        <dbReference type="Proteomes" id="UP000034805"/>
    </source>
</evidence>
<evidence type="ECO:0000313" key="7">
    <source>
        <dbReference type="EMBL" id="KPP65805.1"/>
    </source>
</evidence>
<evidence type="ECO:0000256" key="4">
    <source>
        <dbReference type="ARBA" id="ARBA00023157"/>
    </source>
</evidence>
<dbReference type="AlphaFoldDB" id="A0A0P7WVV6"/>
<keyword evidence="2" id="KW-0732">Signal</keyword>
<reference evidence="7 8" key="1">
    <citation type="submission" date="2015-08" db="EMBL/GenBank/DDBJ databases">
        <title>The genome of the Asian arowana (Scleropages formosus).</title>
        <authorList>
            <person name="Tan M.H."/>
            <person name="Gan H.M."/>
            <person name="Croft L.J."/>
            <person name="Austin C.M."/>
        </authorList>
    </citation>
    <scope>NUCLEOTIDE SEQUENCE [LARGE SCALE GENOMIC DNA]</scope>
    <source>
        <strain evidence="7">Aro1</strain>
    </source>
</reference>
<proteinExistence type="predicted"/>
<gene>
    <name evidence="7" type="ORF">Z043_115747</name>
</gene>
<dbReference type="Proteomes" id="UP000034805">
    <property type="component" value="Unassembled WGS sequence"/>
</dbReference>
<protein>
    <recommendedName>
        <fullName evidence="6">EGF-like domain-containing protein</fullName>
    </recommendedName>
</protein>